<gene>
    <name evidence="1" type="ORF">EVAR_51560_1</name>
</gene>
<accession>A0A4C1YJ60</accession>
<dbReference type="Proteomes" id="UP000299102">
    <property type="component" value="Unassembled WGS sequence"/>
</dbReference>
<reference evidence="1 2" key="1">
    <citation type="journal article" date="2019" name="Commun. Biol.">
        <title>The bagworm genome reveals a unique fibroin gene that provides high tensile strength.</title>
        <authorList>
            <person name="Kono N."/>
            <person name="Nakamura H."/>
            <person name="Ohtoshi R."/>
            <person name="Tomita M."/>
            <person name="Numata K."/>
            <person name="Arakawa K."/>
        </authorList>
    </citation>
    <scope>NUCLEOTIDE SEQUENCE [LARGE SCALE GENOMIC DNA]</scope>
</reference>
<evidence type="ECO:0000313" key="2">
    <source>
        <dbReference type="Proteomes" id="UP000299102"/>
    </source>
</evidence>
<organism evidence="1 2">
    <name type="scientific">Eumeta variegata</name>
    <name type="common">Bagworm moth</name>
    <name type="synonym">Eumeta japonica</name>
    <dbReference type="NCBI Taxonomy" id="151549"/>
    <lineage>
        <taxon>Eukaryota</taxon>
        <taxon>Metazoa</taxon>
        <taxon>Ecdysozoa</taxon>
        <taxon>Arthropoda</taxon>
        <taxon>Hexapoda</taxon>
        <taxon>Insecta</taxon>
        <taxon>Pterygota</taxon>
        <taxon>Neoptera</taxon>
        <taxon>Endopterygota</taxon>
        <taxon>Lepidoptera</taxon>
        <taxon>Glossata</taxon>
        <taxon>Ditrysia</taxon>
        <taxon>Tineoidea</taxon>
        <taxon>Psychidae</taxon>
        <taxon>Oiketicinae</taxon>
        <taxon>Eumeta</taxon>
    </lineage>
</organism>
<dbReference type="EMBL" id="BGZK01001205">
    <property type="protein sequence ID" value="GBP74375.1"/>
    <property type="molecule type" value="Genomic_DNA"/>
</dbReference>
<protein>
    <submittedName>
        <fullName evidence="1">Uncharacterized protein</fullName>
    </submittedName>
</protein>
<comment type="caution">
    <text evidence="1">The sequence shown here is derived from an EMBL/GenBank/DDBJ whole genome shotgun (WGS) entry which is preliminary data.</text>
</comment>
<proteinExistence type="predicted"/>
<keyword evidence="2" id="KW-1185">Reference proteome</keyword>
<name>A0A4C1YJ60_EUMVA</name>
<dbReference type="AlphaFoldDB" id="A0A4C1YJ60"/>
<sequence>MPPARNGKKQLALSKDATDISMGLGSSSISFSPLSHPLGNRMKCFSFYIHVVDHDPDLGPALDYDTGLYVDFSFNHLKRDKGGRDLEQLKILDVLELSALEARILVGFINMTSLSQRTSESFVV</sequence>
<evidence type="ECO:0000313" key="1">
    <source>
        <dbReference type="EMBL" id="GBP74375.1"/>
    </source>
</evidence>